<comment type="subcellular location">
    <subcellularLocation>
        <location evidence="1">Secreted</location>
        <location evidence="1">Cell wall</location>
    </subcellularLocation>
</comment>
<feature type="domain" description="Pectinesterase catalytic" evidence="13">
    <location>
        <begin position="65"/>
        <end position="356"/>
    </location>
</feature>
<evidence type="ECO:0000256" key="11">
    <source>
        <dbReference type="PROSITE-ProRule" id="PRU10040"/>
    </source>
</evidence>
<dbReference type="FunFam" id="2.160.20.10:FF:000008">
    <property type="entry name" value="Pectinesterase"/>
    <property type="match status" value="1"/>
</dbReference>
<comment type="similarity">
    <text evidence="3">Belongs to the pectinesterase family.</text>
</comment>
<dbReference type="EC" id="3.1.1.11" evidence="4 12"/>
<dbReference type="InterPro" id="IPR011050">
    <property type="entry name" value="Pectin_lyase_fold/virulence"/>
</dbReference>
<dbReference type="PROSITE" id="PS00503">
    <property type="entry name" value="PECTINESTERASE_2"/>
    <property type="match status" value="1"/>
</dbReference>
<dbReference type="GO" id="GO:0045490">
    <property type="term" value="P:pectin catabolic process"/>
    <property type="evidence" value="ECO:0007669"/>
    <property type="project" value="UniProtKB-UniRule"/>
</dbReference>
<dbReference type="Pfam" id="PF01095">
    <property type="entry name" value="Pectinesterase"/>
    <property type="match status" value="1"/>
</dbReference>
<keyword evidence="6" id="KW-0964">Secreted</keyword>
<dbReference type="Gene3D" id="2.160.20.10">
    <property type="entry name" value="Single-stranded right-handed beta-helix, Pectin lyase-like"/>
    <property type="match status" value="1"/>
</dbReference>
<dbReference type="PANTHER" id="PTHR31321">
    <property type="entry name" value="ACYL-COA THIOESTER HYDROLASE YBHC-RELATED"/>
    <property type="match status" value="1"/>
</dbReference>
<dbReference type="PANTHER" id="PTHR31321:SF31">
    <property type="entry name" value="PECTINESTERASE QRT1"/>
    <property type="match status" value="1"/>
</dbReference>
<evidence type="ECO:0000256" key="6">
    <source>
        <dbReference type="ARBA" id="ARBA00022525"/>
    </source>
</evidence>
<evidence type="ECO:0000256" key="7">
    <source>
        <dbReference type="ARBA" id="ARBA00022729"/>
    </source>
</evidence>
<evidence type="ECO:0000259" key="13">
    <source>
        <dbReference type="Pfam" id="PF01095"/>
    </source>
</evidence>
<dbReference type="InterPro" id="IPR033131">
    <property type="entry name" value="Pectinesterase_Asp_AS"/>
</dbReference>
<name>A0A835H154_9MAGN</name>
<reference evidence="14 15" key="1">
    <citation type="submission" date="2020-10" db="EMBL/GenBank/DDBJ databases">
        <title>The Coptis chinensis genome and diversification of protoberbering-type alkaloids.</title>
        <authorList>
            <person name="Wang B."/>
            <person name="Shu S."/>
            <person name="Song C."/>
            <person name="Liu Y."/>
        </authorList>
    </citation>
    <scope>NUCLEOTIDE SEQUENCE [LARGE SCALE GENOMIC DNA]</scope>
    <source>
        <strain evidence="14">HL-2020</strain>
        <tissue evidence="14">Leaf</tissue>
    </source>
</reference>
<dbReference type="OrthoDB" id="2019149at2759"/>
<comment type="caution">
    <text evidence="14">The sequence shown here is derived from an EMBL/GenBank/DDBJ whole genome shotgun (WGS) entry which is preliminary data.</text>
</comment>
<keyword evidence="5" id="KW-0134">Cell wall</keyword>
<evidence type="ECO:0000313" key="15">
    <source>
        <dbReference type="Proteomes" id="UP000631114"/>
    </source>
</evidence>
<evidence type="ECO:0000256" key="9">
    <source>
        <dbReference type="ARBA" id="ARBA00023085"/>
    </source>
</evidence>
<dbReference type="AlphaFoldDB" id="A0A835H154"/>
<evidence type="ECO:0000313" key="14">
    <source>
        <dbReference type="EMBL" id="KAF9588838.1"/>
    </source>
</evidence>
<keyword evidence="7" id="KW-0732">Signal</keyword>
<dbReference type="GO" id="GO:0042545">
    <property type="term" value="P:cell wall modification"/>
    <property type="evidence" value="ECO:0007669"/>
    <property type="project" value="UniProtKB-UniRule"/>
</dbReference>
<dbReference type="UniPathway" id="UPA00545">
    <property type="reaction ID" value="UER00823"/>
</dbReference>
<dbReference type="InterPro" id="IPR012334">
    <property type="entry name" value="Pectin_lyas_fold"/>
</dbReference>
<feature type="active site" evidence="11">
    <location>
        <position position="223"/>
    </location>
</feature>
<dbReference type="GO" id="GO:0030599">
    <property type="term" value="F:pectinesterase activity"/>
    <property type="evidence" value="ECO:0007669"/>
    <property type="project" value="UniProtKB-UniRule"/>
</dbReference>
<evidence type="ECO:0000256" key="5">
    <source>
        <dbReference type="ARBA" id="ARBA00022512"/>
    </source>
</evidence>
<dbReference type="InterPro" id="IPR000070">
    <property type="entry name" value="Pectinesterase_cat"/>
</dbReference>
<comment type="catalytic activity">
    <reaction evidence="10 12">
        <text>[(1-&gt;4)-alpha-D-galacturonosyl methyl ester](n) + n H2O = [(1-&gt;4)-alpha-D-galacturonosyl](n) + n methanol + n H(+)</text>
        <dbReference type="Rhea" id="RHEA:22380"/>
        <dbReference type="Rhea" id="RHEA-COMP:14570"/>
        <dbReference type="Rhea" id="RHEA-COMP:14573"/>
        <dbReference type="ChEBI" id="CHEBI:15377"/>
        <dbReference type="ChEBI" id="CHEBI:15378"/>
        <dbReference type="ChEBI" id="CHEBI:17790"/>
        <dbReference type="ChEBI" id="CHEBI:140522"/>
        <dbReference type="ChEBI" id="CHEBI:140523"/>
        <dbReference type="EC" id="3.1.1.11"/>
    </reaction>
</comment>
<organism evidence="14 15">
    <name type="scientific">Coptis chinensis</name>
    <dbReference type="NCBI Taxonomy" id="261450"/>
    <lineage>
        <taxon>Eukaryota</taxon>
        <taxon>Viridiplantae</taxon>
        <taxon>Streptophyta</taxon>
        <taxon>Embryophyta</taxon>
        <taxon>Tracheophyta</taxon>
        <taxon>Spermatophyta</taxon>
        <taxon>Magnoliopsida</taxon>
        <taxon>Ranunculales</taxon>
        <taxon>Ranunculaceae</taxon>
        <taxon>Coptidoideae</taxon>
        <taxon>Coptis</taxon>
    </lineage>
</organism>
<comment type="pathway">
    <text evidence="2 12">Glycan metabolism; pectin degradation; 2-dehydro-3-deoxy-D-gluconate from pectin: step 1/5.</text>
</comment>
<evidence type="ECO:0000256" key="2">
    <source>
        <dbReference type="ARBA" id="ARBA00005184"/>
    </source>
</evidence>
<gene>
    <name evidence="14" type="ORF">IFM89_016450</name>
</gene>
<evidence type="ECO:0000256" key="4">
    <source>
        <dbReference type="ARBA" id="ARBA00013229"/>
    </source>
</evidence>
<evidence type="ECO:0000256" key="12">
    <source>
        <dbReference type="RuleBase" id="RU000589"/>
    </source>
</evidence>
<protein>
    <recommendedName>
        <fullName evidence="4 12">Pectinesterase</fullName>
        <ecNumber evidence="4 12">3.1.1.11</ecNumber>
    </recommendedName>
</protein>
<evidence type="ECO:0000256" key="10">
    <source>
        <dbReference type="ARBA" id="ARBA00047928"/>
    </source>
</evidence>
<keyword evidence="9 12" id="KW-0063">Aspartyl esterase</keyword>
<evidence type="ECO:0000256" key="3">
    <source>
        <dbReference type="ARBA" id="ARBA00008891"/>
    </source>
</evidence>
<dbReference type="Proteomes" id="UP000631114">
    <property type="component" value="Unassembled WGS sequence"/>
</dbReference>
<keyword evidence="8 12" id="KW-0378">Hydrolase</keyword>
<keyword evidence="15" id="KW-1185">Reference proteome</keyword>
<proteinExistence type="inferred from homology"/>
<accession>A0A835H154</accession>
<dbReference type="SUPFAM" id="SSF51126">
    <property type="entry name" value="Pectin lyase-like"/>
    <property type="match status" value="1"/>
</dbReference>
<dbReference type="EMBL" id="JADFTS010000009">
    <property type="protein sequence ID" value="KAF9588838.1"/>
    <property type="molecule type" value="Genomic_DNA"/>
</dbReference>
<evidence type="ECO:0000256" key="8">
    <source>
        <dbReference type="ARBA" id="ARBA00022801"/>
    </source>
</evidence>
<evidence type="ECO:0000256" key="1">
    <source>
        <dbReference type="ARBA" id="ARBA00004191"/>
    </source>
</evidence>
<sequence>TSTYVQRNSKNTMGFRSFFLILFAITTAKLGLCCANQNYITWQDMRIGNQMGKLMNENENNSRVIIVVKDGTGDSVTIQGAIDLIPHQNTRRVKIFILPGVYSERVTVPKTKPYISFIGNQSTETVISWHSKASDRTSDGRETGTFNTATVDIESDYFCATGITVENTVEAVPGGKGMQAVALRIAGERSMFYRVNIVGSQDTLLDLSGAHYFYQCYIQGSIDFIFGNARSLYEECTLHSTATGSGAIAASHRSSAVENTGFSFVKCTINGTGTIYLGRAWGRFSRVVYSFCDLDGIINPSGWTDWGDPSRRGTVWFGEYKCRGRGADLRRRVPWAKSFKDEEARPFLDRNFINGDQWLRL</sequence>
<feature type="non-terminal residue" evidence="14">
    <location>
        <position position="361"/>
    </location>
</feature>